<feature type="domain" description="Lipoyl-binding" evidence="8">
    <location>
        <begin position="75"/>
        <end position="112"/>
    </location>
</feature>
<evidence type="ECO:0000259" key="8">
    <source>
        <dbReference type="Pfam" id="PF00364"/>
    </source>
</evidence>
<evidence type="ECO:0000256" key="2">
    <source>
        <dbReference type="ARBA" id="ARBA00009477"/>
    </source>
</evidence>
<evidence type="ECO:0000259" key="9">
    <source>
        <dbReference type="Pfam" id="PF25887"/>
    </source>
</evidence>
<feature type="domain" description="AprE-like beta-barrel" evidence="10">
    <location>
        <begin position="375"/>
        <end position="463"/>
    </location>
</feature>
<evidence type="ECO:0000256" key="1">
    <source>
        <dbReference type="ARBA" id="ARBA00004167"/>
    </source>
</evidence>
<feature type="coiled-coil region" evidence="6">
    <location>
        <begin position="255"/>
        <end position="330"/>
    </location>
</feature>
<dbReference type="AlphaFoldDB" id="A0A9X6FFH7"/>
<dbReference type="PANTHER" id="PTHR30386:SF26">
    <property type="entry name" value="TRANSPORT PROTEIN COMB"/>
    <property type="match status" value="1"/>
</dbReference>
<feature type="coiled-coil region" evidence="6">
    <location>
        <begin position="114"/>
        <end position="148"/>
    </location>
</feature>
<proteinExistence type="inferred from homology"/>
<feature type="domain" description="LcnD-like long helical bundle" evidence="9">
    <location>
        <begin position="120"/>
        <end position="327"/>
    </location>
</feature>
<organism evidence="11 12">
    <name type="scientific">Bacillus thuringiensis serovar subtoxicus</name>
    <dbReference type="NCBI Taxonomy" id="475791"/>
    <lineage>
        <taxon>Bacteria</taxon>
        <taxon>Bacillati</taxon>
        <taxon>Bacillota</taxon>
        <taxon>Bacilli</taxon>
        <taxon>Bacillales</taxon>
        <taxon>Bacillaceae</taxon>
        <taxon>Bacillus</taxon>
        <taxon>Bacillus cereus group</taxon>
    </lineage>
</organism>
<dbReference type="Pfam" id="PF25887">
    <property type="entry name" value="HB_LcnD"/>
    <property type="match status" value="1"/>
</dbReference>
<dbReference type="Proteomes" id="UP000194882">
    <property type="component" value="Unassembled WGS sequence"/>
</dbReference>
<evidence type="ECO:0000256" key="6">
    <source>
        <dbReference type="SAM" id="Coils"/>
    </source>
</evidence>
<dbReference type="Pfam" id="PF26002">
    <property type="entry name" value="Beta-barrel_AprE"/>
    <property type="match status" value="1"/>
</dbReference>
<feature type="transmembrane region" description="Helical" evidence="7">
    <location>
        <begin position="41"/>
        <end position="62"/>
    </location>
</feature>
<keyword evidence="4 7" id="KW-1133">Transmembrane helix</keyword>
<dbReference type="EMBL" id="NFDT01000225">
    <property type="protein sequence ID" value="OTY85321.1"/>
    <property type="molecule type" value="Genomic_DNA"/>
</dbReference>
<evidence type="ECO:0000256" key="5">
    <source>
        <dbReference type="ARBA" id="ARBA00023136"/>
    </source>
</evidence>
<gene>
    <name evidence="11" type="ORF">BK754_28470</name>
</gene>
<evidence type="ECO:0000259" key="10">
    <source>
        <dbReference type="Pfam" id="PF26002"/>
    </source>
</evidence>
<name>A0A9X6FFH7_BACTU</name>
<feature type="coiled-coil region" evidence="6">
    <location>
        <begin position="190"/>
        <end position="217"/>
    </location>
</feature>
<dbReference type="InterPro" id="IPR058982">
    <property type="entry name" value="Beta-barrel_AprE"/>
</dbReference>
<keyword evidence="5 7" id="KW-0472">Membrane</keyword>
<comment type="subcellular location">
    <subcellularLocation>
        <location evidence="1">Membrane</location>
        <topology evidence="1">Single-pass membrane protein</topology>
    </subcellularLocation>
</comment>
<keyword evidence="6" id="KW-0175">Coiled coil</keyword>
<dbReference type="PRINTS" id="PR01490">
    <property type="entry name" value="RTXTOXIND"/>
</dbReference>
<comment type="similarity">
    <text evidence="2">Belongs to the membrane fusion protein (MFP) (TC 8.A.1) family.</text>
</comment>
<dbReference type="Pfam" id="PF00364">
    <property type="entry name" value="Biotin_lipoyl"/>
    <property type="match status" value="1"/>
</dbReference>
<dbReference type="InterPro" id="IPR000089">
    <property type="entry name" value="Biotin_lipoyl"/>
</dbReference>
<dbReference type="PANTHER" id="PTHR30386">
    <property type="entry name" value="MEMBRANE FUSION SUBUNIT OF EMRAB-TOLC MULTIDRUG EFFLUX PUMP"/>
    <property type="match status" value="1"/>
</dbReference>
<dbReference type="SUPFAM" id="SSF111369">
    <property type="entry name" value="HlyD-like secretion proteins"/>
    <property type="match status" value="1"/>
</dbReference>
<dbReference type="InterPro" id="IPR050739">
    <property type="entry name" value="MFP"/>
</dbReference>
<dbReference type="Gene3D" id="1.10.287.470">
    <property type="entry name" value="Helix hairpin bin"/>
    <property type="match status" value="1"/>
</dbReference>
<dbReference type="Gene3D" id="2.40.30.170">
    <property type="match status" value="1"/>
</dbReference>
<evidence type="ECO:0000256" key="7">
    <source>
        <dbReference type="SAM" id="Phobius"/>
    </source>
</evidence>
<evidence type="ECO:0000256" key="3">
    <source>
        <dbReference type="ARBA" id="ARBA00022692"/>
    </source>
</evidence>
<sequence>MKMKKKHLNQSRRLFIVSNIIIDIDELTDSREVMDSKPRSFTIIFIYIIIFLLFAFLIWAYFGKIETVTKLNGVVRPDKEVSIISSKNTGKIKDINIEEGKKVKAGEVLFTIEHDDLNIQKQNYEHQLEEKNKHVDNLKKLKNAIKDNKNPFSNTPAEEYYYNRFLKNQSDYNDQKQQSNLSKGQIQVQIETTKAQIKTANETLDNLKNLKRSVNDNVNYLPKDSSYYVQFVDYQMNVNNIQSKDELDKFKNQFLTKLMSTIEENQNKVNELKAVVESNNQLLGKMSDTNDNSSLSKYSKTELNQIDTEIQLANEKINELNFNLNNLNASIDGYIIKAPINGIVSIDTPINKDDLIQPGAHIATIIPEDNSQYRIELAISDKDINSIKEGKEIKYHFPSIPYREYGELKGKVTKIGIDSKQDPKSGASFYKAYASMENKLLHNQKGKKAEVKVGMICEGLIVTKQVTVLNYLIDKITK</sequence>
<evidence type="ECO:0000313" key="12">
    <source>
        <dbReference type="Proteomes" id="UP000194882"/>
    </source>
</evidence>
<evidence type="ECO:0000313" key="11">
    <source>
        <dbReference type="EMBL" id="OTY85321.1"/>
    </source>
</evidence>
<keyword evidence="3 7" id="KW-0812">Transmembrane</keyword>
<protein>
    <recommendedName>
        <fullName evidence="13">Hemolysin D</fullName>
    </recommendedName>
</protein>
<evidence type="ECO:0008006" key="13">
    <source>
        <dbReference type="Google" id="ProtNLM"/>
    </source>
</evidence>
<evidence type="ECO:0000256" key="4">
    <source>
        <dbReference type="ARBA" id="ARBA00022989"/>
    </source>
</evidence>
<dbReference type="InterPro" id="IPR058794">
    <property type="entry name" value="HB_LcnD"/>
</dbReference>
<comment type="caution">
    <text evidence="11">The sequence shown here is derived from an EMBL/GenBank/DDBJ whole genome shotgun (WGS) entry which is preliminary data.</text>
</comment>
<accession>A0A9X6FFH7</accession>
<reference evidence="11 12" key="1">
    <citation type="submission" date="2016-10" db="EMBL/GenBank/DDBJ databases">
        <title>Comparative genomics of Bacillus thuringiensis reveals a path to pathogens against multiple invertebrate hosts.</title>
        <authorList>
            <person name="Zheng J."/>
            <person name="Gao Q."/>
            <person name="Liu H."/>
            <person name="Peng D."/>
            <person name="Ruan L."/>
            <person name="Sun M."/>
        </authorList>
    </citation>
    <scope>NUCLEOTIDE SEQUENCE [LARGE SCALE GENOMIC DNA]</scope>
    <source>
        <strain evidence="11">BGSC 4I4</strain>
    </source>
</reference>
<dbReference type="Gene3D" id="2.40.50.100">
    <property type="match status" value="1"/>
</dbReference>
<dbReference type="GO" id="GO:0016020">
    <property type="term" value="C:membrane"/>
    <property type="evidence" value="ECO:0007669"/>
    <property type="project" value="UniProtKB-SubCell"/>
</dbReference>